<protein>
    <submittedName>
        <fullName evidence="2">Uncharacterized protein</fullName>
    </submittedName>
</protein>
<evidence type="ECO:0000313" key="3">
    <source>
        <dbReference type="Proteomes" id="UP000287651"/>
    </source>
</evidence>
<dbReference type="EMBL" id="AMZH03001817">
    <property type="protein sequence ID" value="RRT77869.1"/>
    <property type="molecule type" value="Genomic_DNA"/>
</dbReference>
<dbReference type="Proteomes" id="UP000287651">
    <property type="component" value="Unassembled WGS sequence"/>
</dbReference>
<feature type="region of interest" description="Disordered" evidence="1">
    <location>
        <begin position="1"/>
        <end position="21"/>
    </location>
</feature>
<evidence type="ECO:0000313" key="2">
    <source>
        <dbReference type="EMBL" id="RRT77869.1"/>
    </source>
</evidence>
<accession>A0A427ANS6</accession>
<feature type="compositionally biased region" description="Polar residues" evidence="1">
    <location>
        <begin position="1"/>
        <end position="20"/>
    </location>
</feature>
<sequence>MPIGTNNRVQQSRSARTSNRVPAVRRWRWKKTLKSRRPHLSMNWAMMSLGIEEVADEVLLCQPAEIDDSELLPADGTDGDHKVLRPIQNKIKGF</sequence>
<gene>
    <name evidence="2" type="ORF">B296_00000944</name>
</gene>
<dbReference type="AlphaFoldDB" id="A0A427ANS6"/>
<evidence type="ECO:0000256" key="1">
    <source>
        <dbReference type="SAM" id="MobiDB-lite"/>
    </source>
</evidence>
<organism evidence="2 3">
    <name type="scientific">Ensete ventricosum</name>
    <name type="common">Abyssinian banana</name>
    <name type="synonym">Musa ensete</name>
    <dbReference type="NCBI Taxonomy" id="4639"/>
    <lineage>
        <taxon>Eukaryota</taxon>
        <taxon>Viridiplantae</taxon>
        <taxon>Streptophyta</taxon>
        <taxon>Embryophyta</taxon>
        <taxon>Tracheophyta</taxon>
        <taxon>Spermatophyta</taxon>
        <taxon>Magnoliopsida</taxon>
        <taxon>Liliopsida</taxon>
        <taxon>Zingiberales</taxon>
        <taxon>Musaceae</taxon>
        <taxon>Ensete</taxon>
    </lineage>
</organism>
<proteinExistence type="predicted"/>
<name>A0A427ANS6_ENSVE</name>
<reference evidence="2 3" key="1">
    <citation type="journal article" date="2014" name="Agronomy (Basel)">
        <title>A Draft Genome Sequence for Ensete ventricosum, the Drought-Tolerant Tree Against Hunger.</title>
        <authorList>
            <person name="Harrison J."/>
            <person name="Moore K.A."/>
            <person name="Paszkiewicz K."/>
            <person name="Jones T."/>
            <person name="Grant M."/>
            <person name="Ambacheew D."/>
            <person name="Muzemil S."/>
            <person name="Studholme D.J."/>
        </authorList>
    </citation>
    <scope>NUCLEOTIDE SEQUENCE [LARGE SCALE GENOMIC DNA]</scope>
</reference>
<comment type="caution">
    <text evidence="2">The sequence shown here is derived from an EMBL/GenBank/DDBJ whole genome shotgun (WGS) entry which is preliminary data.</text>
</comment>